<accession>A0AAW0FSE4</accession>
<dbReference type="PANTHER" id="PTHR21310">
    <property type="entry name" value="AMINOGLYCOSIDE PHOSPHOTRANSFERASE-RELATED-RELATED"/>
    <property type="match status" value="1"/>
</dbReference>
<dbReference type="EMBL" id="JASBNA010000037">
    <property type="protein sequence ID" value="KAK7682217.1"/>
    <property type="molecule type" value="Genomic_DNA"/>
</dbReference>
<feature type="domain" description="Aminoglycoside phosphotransferase" evidence="1">
    <location>
        <begin position="60"/>
        <end position="315"/>
    </location>
</feature>
<dbReference type="PANTHER" id="PTHR21310:SF15">
    <property type="entry name" value="AMINOGLYCOSIDE PHOSPHOTRANSFERASE DOMAIN-CONTAINING PROTEIN"/>
    <property type="match status" value="1"/>
</dbReference>
<evidence type="ECO:0000259" key="1">
    <source>
        <dbReference type="Pfam" id="PF01636"/>
    </source>
</evidence>
<evidence type="ECO:0000313" key="2">
    <source>
        <dbReference type="EMBL" id="KAK7682217.1"/>
    </source>
</evidence>
<dbReference type="InterPro" id="IPR011009">
    <property type="entry name" value="Kinase-like_dom_sf"/>
</dbReference>
<evidence type="ECO:0000313" key="3">
    <source>
        <dbReference type="Proteomes" id="UP001385951"/>
    </source>
</evidence>
<sequence>MSTTSKQSSDDELEPQFLAIISDIDINVIQQLALTARLDYSTNSPLSCTVSPKPRTGAFNIVYEITFSDALRWIIRIPVEEPWTDACARSMRLDISTQKYIASKTSIPIPQIHAASMDTNNPLRHPYTIYDFVPGTNLCKVWNNASWWMGVREKDRVLRSIAKWMVELSTLEFDKIGRLDYDELTGTTTVVNYTSIREFHSDLNDSSETFGPFTSTHAFSSALIPGRRMARDTPMLALLQLYLSALPDSRFDGPPFVLGHPDFDSQNILIDEAGNITGLIDWDGVDVGPRQLNALSYPSWLTVDWDPLFYGRSAEASPEDNQAYDSPSELAHYRRVYLAAIDDLSEGRLTEVTRNSHILSTLHIALCNPIATSGIMDHIGKFVLGSSSMTYELEDAIKVGSWFALGPNPSTIAEVIINNEESLSEGSDGPTDDRSAE</sequence>
<proteinExistence type="predicted"/>
<dbReference type="InterPro" id="IPR002575">
    <property type="entry name" value="Aminoglycoside_PTrfase"/>
</dbReference>
<organism evidence="2 3">
    <name type="scientific">Cerrena zonata</name>
    <dbReference type="NCBI Taxonomy" id="2478898"/>
    <lineage>
        <taxon>Eukaryota</taxon>
        <taxon>Fungi</taxon>
        <taxon>Dikarya</taxon>
        <taxon>Basidiomycota</taxon>
        <taxon>Agaricomycotina</taxon>
        <taxon>Agaricomycetes</taxon>
        <taxon>Polyporales</taxon>
        <taxon>Cerrenaceae</taxon>
        <taxon>Cerrena</taxon>
    </lineage>
</organism>
<dbReference type="Proteomes" id="UP001385951">
    <property type="component" value="Unassembled WGS sequence"/>
</dbReference>
<dbReference type="InterPro" id="IPR051678">
    <property type="entry name" value="AGP_Transferase"/>
</dbReference>
<comment type="caution">
    <text evidence="2">The sequence shown here is derived from an EMBL/GenBank/DDBJ whole genome shotgun (WGS) entry which is preliminary data.</text>
</comment>
<dbReference type="Gene3D" id="3.90.1200.10">
    <property type="match status" value="1"/>
</dbReference>
<protein>
    <recommendedName>
        <fullName evidence="1">Aminoglycoside phosphotransferase domain-containing protein</fullName>
    </recommendedName>
</protein>
<dbReference type="SUPFAM" id="SSF56112">
    <property type="entry name" value="Protein kinase-like (PK-like)"/>
    <property type="match status" value="1"/>
</dbReference>
<dbReference type="Pfam" id="PF01636">
    <property type="entry name" value="APH"/>
    <property type="match status" value="1"/>
</dbReference>
<name>A0AAW0FSE4_9APHY</name>
<keyword evidence="3" id="KW-1185">Reference proteome</keyword>
<gene>
    <name evidence="2" type="ORF">QCA50_014804</name>
</gene>
<reference evidence="2 3" key="1">
    <citation type="submission" date="2022-09" db="EMBL/GenBank/DDBJ databases">
        <authorList>
            <person name="Palmer J.M."/>
        </authorList>
    </citation>
    <scope>NUCLEOTIDE SEQUENCE [LARGE SCALE GENOMIC DNA]</scope>
    <source>
        <strain evidence="2 3">DSM 7382</strain>
    </source>
</reference>
<dbReference type="AlphaFoldDB" id="A0AAW0FSE4"/>